<sequence length="225" mass="26087">MRQHLLIDADDTLWENNMYFEQAIHNFISFLNHSNLSHEEVRAVLNETERTMGYGATNFTNSLLATYQQLAEDTINEEQLQYVRQLGEQIHSHPLQLLDGVQETLEYLVPRHNLMLLTKGVQEEQQLKIERSGIEQLFNHVLIVPEKNVDTYHQLIEQLELHPPLTWMIGNSPRSDINPALAAGLNAIYVPHPQTWVLEHEEVAAPPMDKQLLTIDRFADLRVHF</sequence>
<dbReference type="Gene3D" id="1.10.150.240">
    <property type="entry name" value="Putative phosphatase, domain 2"/>
    <property type="match status" value="1"/>
</dbReference>
<dbReference type="InterPro" id="IPR023214">
    <property type="entry name" value="HAD_sf"/>
</dbReference>
<evidence type="ECO:0000256" key="2">
    <source>
        <dbReference type="ARBA" id="ARBA00022801"/>
    </source>
</evidence>
<dbReference type="InterPro" id="IPR023198">
    <property type="entry name" value="PGP-like_dom2"/>
</dbReference>
<dbReference type="Proteomes" id="UP000287188">
    <property type="component" value="Unassembled WGS sequence"/>
</dbReference>
<keyword evidence="3" id="KW-0460">Magnesium</keyword>
<evidence type="ECO:0000256" key="3">
    <source>
        <dbReference type="ARBA" id="ARBA00022842"/>
    </source>
</evidence>
<proteinExistence type="predicted"/>
<organism evidence="4 5">
    <name type="scientific">Dictyobacter kobayashii</name>
    <dbReference type="NCBI Taxonomy" id="2014872"/>
    <lineage>
        <taxon>Bacteria</taxon>
        <taxon>Bacillati</taxon>
        <taxon>Chloroflexota</taxon>
        <taxon>Ktedonobacteria</taxon>
        <taxon>Ktedonobacterales</taxon>
        <taxon>Dictyobacteraceae</taxon>
        <taxon>Dictyobacter</taxon>
    </lineage>
</organism>
<dbReference type="RefSeq" id="WP_126551877.1">
    <property type="nucleotide sequence ID" value="NZ_BIFS01000001.1"/>
</dbReference>
<gene>
    <name evidence="4" type="ORF">KDK_39630</name>
</gene>
<dbReference type="OrthoDB" id="6101375at2"/>
<dbReference type="PANTHER" id="PTHR46470">
    <property type="entry name" value="N-ACYLNEURAMINATE-9-PHOSPHATASE"/>
    <property type="match status" value="1"/>
</dbReference>
<reference evidence="5" key="1">
    <citation type="submission" date="2018-12" db="EMBL/GenBank/DDBJ databases">
        <title>Tengunoibacter tsumagoiensis gen. nov., sp. nov., Dictyobacter kobayashii sp. nov., D. alpinus sp. nov., and D. joshuensis sp. nov. and description of Dictyobacteraceae fam. nov. within the order Ktedonobacterales isolated from Tengu-no-mugimeshi.</title>
        <authorList>
            <person name="Wang C.M."/>
            <person name="Zheng Y."/>
            <person name="Sakai Y."/>
            <person name="Toyoda A."/>
            <person name="Minakuchi Y."/>
            <person name="Abe K."/>
            <person name="Yokota A."/>
            <person name="Yabe S."/>
        </authorList>
    </citation>
    <scope>NUCLEOTIDE SEQUENCE [LARGE SCALE GENOMIC DNA]</scope>
    <source>
        <strain evidence="5">Uno11</strain>
    </source>
</reference>
<dbReference type="InterPro" id="IPR036412">
    <property type="entry name" value="HAD-like_sf"/>
</dbReference>
<dbReference type="PANTHER" id="PTHR46470:SF2">
    <property type="entry name" value="GLYCERALDEHYDE 3-PHOSPHATE PHOSPHATASE"/>
    <property type="match status" value="1"/>
</dbReference>
<evidence type="ECO:0000313" key="4">
    <source>
        <dbReference type="EMBL" id="GCE20163.1"/>
    </source>
</evidence>
<protein>
    <submittedName>
        <fullName evidence="4">Haloacid dehalogenase</fullName>
    </submittedName>
</protein>
<keyword evidence="5" id="KW-1185">Reference proteome</keyword>
<keyword evidence="2" id="KW-0378">Hydrolase</keyword>
<dbReference type="InterPro" id="IPR051400">
    <property type="entry name" value="HAD-like_hydrolase"/>
</dbReference>
<dbReference type="Gene3D" id="3.40.50.1000">
    <property type="entry name" value="HAD superfamily/HAD-like"/>
    <property type="match status" value="1"/>
</dbReference>
<dbReference type="Pfam" id="PF13419">
    <property type="entry name" value="HAD_2"/>
    <property type="match status" value="1"/>
</dbReference>
<dbReference type="AlphaFoldDB" id="A0A402AM27"/>
<dbReference type="InterPro" id="IPR041492">
    <property type="entry name" value="HAD_2"/>
</dbReference>
<dbReference type="GO" id="GO:0046872">
    <property type="term" value="F:metal ion binding"/>
    <property type="evidence" value="ECO:0007669"/>
    <property type="project" value="UniProtKB-KW"/>
</dbReference>
<accession>A0A402AM27</accession>
<dbReference type="EMBL" id="BIFS01000001">
    <property type="protein sequence ID" value="GCE20163.1"/>
    <property type="molecule type" value="Genomic_DNA"/>
</dbReference>
<dbReference type="GO" id="GO:0016791">
    <property type="term" value="F:phosphatase activity"/>
    <property type="evidence" value="ECO:0007669"/>
    <property type="project" value="TreeGrafter"/>
</dbReference>
<dbReference type="SUPFAM" id="SSF56784">
    <property type="entry name" value="HAD-like"/>
    <property type="match status" value="1"/>
</dbReference>
<dbReference type="SFLD" id="SFLDS00003">
    <property type="entry name" value="Haloacid_Dehalogenase"/>
    <property type="match status" value="1"/>
</dbReference>
<dbReference type="SFLD" id="SFLDG01129">
    <property type="entry name" value="C1.5:_HAD__Beta-PGM__Phosphata"/>
    <property type="match status" value="1"/>
</dbReference>
<keyword evidence="1" id="KW-0479">Metal-binding</keyword>
<evidence type="ECO:0000313" key="5">
    <source>
        <dbReference type="Proteomes" id="UP000287188"/>
    </source>
</evidence>
<evidence type="ECO:0000256" key="1">
    <source>
        <dbReference type="ARBA" id="ARBA00022723"/>
    </source>
</evidence>
<comment type="caution">
    <text evidence="4">The sequence shown here is derived from an EMBL/GenBank/DDBJ whole genome shotgun (WGS) entry which is preliminary data.</text>
</comment>
<name>A0A402AM27_9CHLR</name>